<proteinExistence type="predicted"/>
<dbReference type="EMBL" id="BGPR01049164">
    <property type="protein sequence ID" value="GBO26148.1"/>
    <property type="molecule type" value="Genomic_DNA"/>
</dbReference>
<keyword evidence="2" id="KW-1185">Reference proteome</keyword>
<dbReference type="Proteomes" id="UP000499080">
    <property type="component" value="Unassembled WGS sequence"/>
</dbReference>
<protein>
    <submittedName>
        <fullName evidence="1">Uncharacterized protein</fullName>
    </submittedName>
</protein>
<dbReference type="AlphaFoldDB" id="A0A4Y2VP01"/>
<name>A0A4Y2VP01_ARAVE</name>
<evidence type="ECO:0000313" key="2">
    <source>
        <dbReference type="Proteomes" id="UP000499080"/>
    </source>
</evidence>
<reference evidence="1 2" key="1">
    <citation type="journal article" date="2019" name="Sci. Rep.">
        <title>Orb-weaving spider Araneus ventricosus genome elucidates the spidroin gene catalogue.</title>
        <authorList>
            <person name="Kono N."/>
            <person name="Nakamura H."/>
            <person name="Ohtoshi R."/>
            <person name="Moran D.A.P."/>
            <person name="Shinohara A."/>
            <person name="Yoshida Y."/>
            <person name="Fujiwara M."/>
            <person name="Mori M."/>
            <person name="Tomita M."/>
            <person name="Arakawa K."/>
        </authorList>
    </citation>
    <scope>NUCLEOTIDE SEQUENCE [LARGE SCALE GENOMIC DNA]</scope>
</reference>
<sequence>MSNLDLRGIRPIGLAVEISSHYLLVHVRNLYCSKVSCRYHSQGKHPGLHNRYPEIVHVISLYCSVYSHLTSTIFGAVSYRCLLPYPIAIGSGNIPIKLFIVQECIPRENQARENIGGLQEPNRKNQWEI</sequence>
<organism evidence="1 2">
    <name type="scientific">Araneus ventricosus</name>
    <name type="common">Orbweaver spider</name>
    <name type="synonym">Epeira ventricosa</name>
    <dbReference type="NCBI Taxonomy" id="182803"/>
    <lineage>
        <taxon>Eukaryota</taxon>
        <taxon>Metazoa</taxon>
        <taxon>Ecdysozoa</taxon>
        <taxon>Arthropoda</taxon>
        <taxon>Chelicerata</taxon>
        <taxon>Arachnida</taxon>
        <taxon>Araneae</taxon>
        <taxon>Araneomorphae</taxon>
        <taxon>Entelegynae</taxon>
        <taxon>Araneoidea</taxon>
        <taxon>Araneidae</taxon>
        <taxon>Araneus</taxon>
    </lineage>
</organism>
<gene>
    <name evidence="1" type="ORF">AVEN_131804_1</name>
</gene>
<accession>A0A4Y2VP01</accession>
<comment type="caution">
    <text evidence="1">The sequence shown here is derived from an EMBL/GenBank/DDBJ whole genome shotgun (WGS) entry which is preliminary data.</text>
</comment>
<evidence type="ECO:0000313" key="1">
    <source>
        <dbReference type="EMBL" id="GBO26148.1"/>
    </source>
</evidence>